<gene>
    <name evidence="2" type="ORF">EFP84_18160</name>
</gene>
<dbReference type="Pfam" id="PF00535">
    <property type="entry name" value="Glycos_transf_2"/>
    <property type="match status" value="1"/>
</dbReference>
<evidence type="ECO:0000313" key="3">
    <source>
        <dbReference type="Proteomes" id="UP000276407"/>
    </source>
</evidence>
<accession>A0AAD0XRE2</accession>
<evidence type="ECO:0000259" key="1">
    <source>
        <dbReference type="Pfam" id="PF00535"/>
    </source>
</evidence>
<dbReference type="AlphaFoldDB" id="A0AAD0XRE2"/>
<dbReference type="PANTHER" id="PTHR22916">
    <property type="entry name" value="GLYCOSYLTRANSFERASE"/>
    <property type="match status" value="1"/>
</dbReference>
<name>A0AAD0XRE2_9LEPT</name>
<organism evidence="2 3">
    <name type="scientific">Leptospira kmetyi</name>
    <dbReference type="NCBI Taxonomy" id="408139"/>
    <lineage>
        <taxon>Bacteria</taxon>
        <taxon>Pseudomonadati</taxon>
        <taxon>Spirochaetota</taxon>
        <taxon>Spirochaetia</taxon>
        <taxon>Leptospirales</taxon>
        <taxon>Leptospiraceae</taxon>
        <taxon>Leptospira</taxon>
    </lineage>
</organism>
<dbReference type="GO" id="GO:0016758">
    <property type="term" value="F:hexosyltransferase activity"/>
    <property type="evidence" value="ECO:0007669"/>
    <property type="project" value="UniProtKB-ARBA"/>
</dbReference>
<dbReference type="PANTHER" id="PTHR22916:SF3">
    <property type="entry name" value="UDP-GLCNAC:BETAGAL BETA-1,3-N-ACETYLGLUCOSAMINYLTRANSFERASE-LIKE PROTEIN 1"/>
    <property type="match status" value="1"/>
</dbReference>
<protein>
    <submittedName>
        <fullName evidence="2">Glycosyltransferase</fullName>
    </submittedName>
</protein>
<dbReference type="SUPFAM" id="SSF53448">
    <property type="entry name" value="Nucleotide-diphospho-sugar transferases"/>
    <property type="match status" value="2"/>
</dbReference>
<dbReference type="RefSeq" id="WP_123180229.1">
    <property type="nucleotide sequence ID" value="NZ_CP033614.1"/>
</dbReference>
<feature type="domain" description="Glycosyltransferase 2-like" evidence="1">
    <location>
        <begin position="40"/>
        <end position="148"/>
    </location>
</feature>
<dbReference type="KEGG" id="lkm:EFP84_18160"/>
<dbReference type="InterPro" id="IPR001173">
    <property type="entry name" value="Glyco_trans_2-like"/>
</dbReference>
<sequence>MRILFKKVFYLLRQYQYFFFLYPKGKNFRKTEYSYKPLISVIVPVYNTKIDHLNEMVRSVETQNYDHWELILLDDASPKNEPGEFLKQKAAVNSKIRYFRAEKNGGISIATSKALEYAKGEYIAFLDHDDQLMENALEVIVDSLQEEESKRPEFLYSDEIYQSKTPGVFSLSTKPDFSIEKLISHNYICHLVVVSKSLIQKMGGYREGYDGSQDHEFALRACRHTSRIRRLPFYLYKWRLHQESFSRTKAEICENSSKKAIREFYADRSEELKEIVSGHYPFTYHPVRKLEQVSLISILVFDPENILENDCKQILDLVYDTPDFKLEIVLCADQERDFAKIQNEFRTRFTDRVTLQVFATKDSNVSAKEINSIVAETKGSYLFFWNPLFQPSAKEWLYELLQHAQSKGVGAVTPIALNRKGELMYSSLLLGKKGFIGVAGNGIKPAEAKIWSGEFLEKNVSAISKNLFFISRETWNSLDGVEESYQRNYWDVDLCMRILRKGDRIVSNPFARFTSSQTPKKSFQEFKPGYQAGQEDRKRLVQEWGKSLEEDRFYSPHSDLVGCDMQPKNLLHPLLYAFYRWRWNLK</sequence>
<dbReference type="EMBL" id="CP033614">
    <property type="protein sequence ID" value="AYV57247.1"/>
    <property type="molecule type" value="Genomic_DNA"/>
</dbReference>
<dbReference type="Gene3D" id="3.90.550.10">
    <property type="entry name" value="Spore Coat Polysaccharide Biosynthesis Protein SpsA, Chain A"/>
    <property type="match status" value="2"/>
</dbReference>
<reference evidence="2 3" key="1">
    <citation type="submission" date="2018-11" db="EMBL/GenBank/DDBJ databases">
        <title>Complete genome sequence of Leptospira kmetyi isolate LS 001/16 from soil sample associated with a leptospirosis patient in Kelantan.</title>
        <authorList>
            <person name="Muhammad Yusoff F."/>
            <person name="Muhammad Yusoff S."/>
            <person name="Ahmad M.N."/>
            <person name="Yusof N.Y."/>
            <person name="Aziah I."/>
        </authorList>
    </citation>
    <scope>NUCLEOTIDE SEQUENCE [LARGE SCALE GENOMIC DNA]</scope>
    <source>
        <strain evidence="2 3">LS 001/16</strain>
    </source>
</reference>
<dbReference type="CDD" id="cd04184">
    <property type="entry name" value="GT2_RfbC_Mx_like"/>
    <property type="match status" value="1"/>
</dbReference>
<dbReference type="Proteomes" id="UP000276407">
    <property type="component" value="Chromosome 1"/>
</dbReference>
<dbReference type="InterPro" id="IPR029044">
    <property type="entry name" value="Nucleotide-diphossugar_trans"/>
</dbReference>
<evidence type="ECO:0000313" key="2">
    <source>
        <dbReference type="EMBL" id="AYV57247.1"/>
    </source>
</evidence>
<proteinExistence type="predicted"/>